<keyword evidence="2" id="KW-1185">Reference proteome</keyword>
<protein>
    <submittedName>
        <fullName evidence="1">Uncharacterized protein</fullName>
    </submittedName>
</protein>
<gene>
    <name evidence="1" type="ORF">JKG68_06690</name>
</gene>
<organism evidence="1 2">
    <name type="scientific">Microvirga aerilata</name>
    <dbReference type="NCBI Taxonomy" id="670292"/>
    <lineage>
        <taxon>Bacteria</taxon>
        <taxon>Pseudomonadati</taxon>
        <taxon>Pseudomonadota</taxon>
        <taxon>Alphaproteobacteria</taxon>
        <taxon>Hyphomicrobiales</taxon>
        <taxon>Methylobacteriaceae</taxon>
        <taxon>Microvirga</taxon>
    </lineage>
</organism>
<comment type="caution">
    <text evidence="1">The sequence shown here is derived from an EMBL/GenBank/DDBJ whole genome shotgun (WGS) entry which is preliminary data.</text>
</comment>
<reference evidence="1" key="1">
    <citation type="submission" date="2021-01" db="EMBL/GenBank/DDBJ databases">
        <title>Microvirga sp.</title>
        <authorList>
            <person name="Kim M.K."/>
        </authorList>
    </citation>
    <scope>NUCLEOTIDE SEQUENCE</scope>
    <source>
        <strain evidence="1">5420S-16</strain>
    </source>
</reference>
<dbReference type="RefSeq" id="WP_202057248.1">
    <property type="nucleotide sequence ID" value="NZ_JAEQMY010000007.1"/>
</dbReference>
<evidence type="ECO:0000313" key="2">
    <source>
        <dbReference type="Proteomes" id="UP000605848"/>
    </source>
</evidence>
<dbReference type="AlphaFoldDB" id="A0A936ZB40"/>
<accession>A0A936ZB40</accession>
<dbReference type="EMBL" id="JAEQMY010000007">
    <property type="protein sequence ID" value="MBL0403647.1"/>
    <property type="molecule type" value="Genomic_DNA"/>
</dbReference>
<evidence type="ECO:0000313" key="1">
    <source>
        <dbReference type="EMBL" id="MBL0403647.1"/>
    </source>
</evidence>
<dbReference type="Proteomes" id="UP000605848">
    <property type="component" value="Unassembled WGS sequence"/>
</dbReference>
<name>A0A936ZB40_9HYPH</name>
<proteinExistence type="predicted"/>
<sequence>MKWFLEKMRLYSEALSGLDDPTGEHLHNLEARVRCLESEIARLEGLIEALRPRD</sequence>